<evidence type="ECO:0000313" key="1">
    <source>
        <dbReference type="EnsemblPlants" id="TraesCS7A02G469600.1.cds1"/>
    </source>
</evidence>
<evidence type="ECO:0008006" key="3">
    <source>
        <dbReference type="Google" id="ProtNLM"/>
    </source>
</evidence>
<dbReference type="Proteomes" id="UP000019116">
    <property type="component" value="Chromosome 7A"/>
</dbReference>
<dbReference type="EnsemblPlants" id="TraesCS7A02G469600.1">
    <property type="protein sequence ID" value="TraesCS7A02G469600.1.cds1"/>
    <property type="gene ID" value="TraesCS7A02G469600"/>
</dbReference>
<sequence>MGLTNVDIADWSSFDNVKDWWHHMVGVNANVRKGLASVVMLVSWEIWNERNARVFRNVSSMPYVITSRIKTEARLWGLAGAKHLSSLIPRE</sequence>
<accession>A0A3B6RLP0</accession>
<keyword evidence="2" id="KW-1185">Reference proteome</keyword>
<dbReference type="Gramene" id="TraesLDM7A03G04004420.1">
    <property type="protein sequence ID" value="TraesLDM7A03G04004420.1.CDS1"/>
    <property type="gene ID" value="TraesLDM7A03G04004420"/>
</dbReference>
<reference evidence="1" key="2">
    <citation type="submission" date="2018-10" db="UniProtKB">
        <authorList>
            <consortium name="EnsemblPlants"/>
        </authorList>
    </citation>
    <scope>IDENTIFICATION</scope>
</reference>
<dbReference type="Gramene" id="TraesLAC7A03G03955000.1">
    <property type="protein sequence ID" value="TraesLAC7A03G03955000.1.CDS1"/>
    <property type="gene ID" value="TraesLAC7A03G03955000"/>
</dbReference>
<proteinExistence type="predicted"/>
<dbReference type="OMA" id="EREWQMA"/>
<dbReference type="Gramene" id="TraesCS7A02G469600.1">
    <property type="protein sequence ID" value="TraesCS7A02G469600.1.cds1"/>
    <property type="gene ID" value="TraesCS7A02G469600"/>
</dbReference>
<dbReference type="Gramene" id="TraesMAC7A03G03999010.1">
    <property type="protein sequence ID" value="TraesMAC7A03G03999010.1.CDS1"/>
    <property type="gene ID" value="TraesMAC7A03G03999010"/>
</dbReference>
<dbReference type="Gramene" id="TraesSYM7A03G03955260.1">
    <property type="protein sequence ID" value="TraesSYM7A03G03955260.1.CDS1"/>
    <property type="gene ID" value="TraesSYM7A03G03955260"/>
</dbReference>
<dbReference type="Gramene" id="TraesSTA7A03G03996910.1">
    <property type="protein sequence ID" value="TraesSTA7A03G03996910.1.CDS1"/>
    <property type="gene ID" value="TraesSTA7A03G03996910"/>
</dbReference>
<dbReference type="SMR" id="A0A3B6RLP0"/>
<protein>
    <recommendedName>
        <fullName evidence="3">Reverse transcriptase zinc-binding domain-containing protein</fullName>
    </recommendedName>
</protein>
<dbReference type="AlphaFoldDB" id="A0A3B6RLP0"/>
<dbReference type="Gramene" id="TraesNOR7A03G04044510.1">
    <property type="protein sequence ID" value="TraesNOR7A03G04044510.1.CDS1"/>
    <property type="gene ID" value="TraesNOR7A03G04044510"/>
</dbReference>
<reference evidence="1" key="1">
    <citation type="submission" date="2018-08" db="EMBL/GenBank/DDBJ databases">
        <authorList>
            <person name="Rossello M."/>
        </authorList>
    </citation>
    <scope>NUCLEOTIDE SEQUENCE [LARGE SCALE GENOMIC DNA]</scope>
    <source>
        <strain evidence="1">cv. Chinese Spring</strain>
    </source>
</reference>
<organism evidence="1">
    <name type="scientific">Triticum aestivum</name>
    <name type="common">Wheat</name>
    <dbReference type="NCBI Taxonomy" id="4565"/>
    <lineage>
        <taxon>Eukaryota</taxon>
        <taxon>Viridiplantae</taxon>
        <taxon>Streptophyta</taxon>
        <taxon>Embryophyta</taxon>
        <taxon>Tracheophyta</taxon>
        <taxon>Spermatophyta</taxon>
        <taxon>Magnoliopsida</taxon>
        <taxon>Liliopsida</taxon>
        <taxon>Poales</taxon>
        <taxon>Poaceae</taxon>
        <taxon>BOP clade</taxon>
        <taxon>Pooideae</taxon>
        <taxon>Triticodae</taxon>
        <taxon>Triticeae</taxon>
        <taxon>Triticinae</taxon>
        <taxon>Triticum</taxon>
    </lineage>
</organism>
<dbReference type="Gramene" id="TraesCS7A03G1138600.1">
    <property type="protein sequence ID" value="TraesCS7A03G1138600.1.CDS1"/>
    <property type="gene ID" value="TraesCS7A03G1138600"/>
</dbReference>
<dbReference type="Gramene" id="TraesJUL7A03G04037420.1">
    <property type="protein sequence ID" value="TraesJUL7A03G04037420.1.CDS1"/>
    <property type="gene ID" value="TraesJUL7A03G04037420"/>
</dbReference>
<dbReference type="OrthoDB" id="682412at2759"/>
<name>A0A3B6RLP0_WHEAT</name>
<evidence type="ECO:0000313" key="2">
    <source>
        <dbReference type="Proteomes" id="UP000019116"/>
    </source>
</evidence>
<dbReference type="Gramene" id="TraesWEE_scaffold_005697_01G000100.1">
    <property type="protein sequence ID" value="TraesWEE_scaffold_005697_01G000100.1"/>
    <property type="gene ID" value="TraesWEE_scaffold_005697_01G000100"/>
</dbReference>